<dbReference type="OrthoDB" id="7391960at2"/>
<reference evidence="1 2" key="1">
    <citation type="submission" date="2016-05" db="EMBL/GenBank/DDBJ databases">
        <title>Compelete Genome Sequence of Bacteriochlorophyll-Synthesizing Bacterium Porphyrobacter neustonensis DSM 9434.</title>
        <authorList>
            <person name="Shi X.-L."/>
            <person name="Wu Y.-H."/>
            <person name="Cheng H."/>
            <person name="Xu L."/>
            <person name="Zhang X.-Q."/>
            <person name="Wang C.-S."/>
            <person name="Xu X.-W."/>
        </authorList>
    </citation>
    <scope>NUCLEOTIDE SEQUENCE [LARGE SCALE GENOMIC DNA]</scope>
    <source>
        <strain evidence="1 2">DSM 9434</strain>
    </source>
</reference>
<dbReference type="AlphaFoldDB" id="A0A192D4F4"/>
<dbReference type="SUPFAM" id="SSF53098">
    <property type="entry name" value="Ribonuclease H-like"/>
    <property type="match status" value="1"/>
</dbReference>
<keyword evidence="2" id="KW-1185">Reference proteome</keyword>
<dbReference type="EMBL" id="CP016033">
    <property type="protein sequence ID" value="ANK12906.1"/>
    <property type="molecule type" value="Genomic_DNA"/>
</dbReference>
<accession>A0A192D4F4</accession>
<evidence type="ECO:0000313" key="1">
    <source>
        <dbReference type="EMBL" id="ANK12906.1"/>
    </source>
</evidence>
<sequence>MTQSYIAFDLEFASDEALFDMHRQIDPKSSRKAVAIKTVTAAAALEFTIGTSGEIVIGTLASWTLADWTDEGALLEQALDFIRRRPQHKVLTFGGVGVDVPVVVLAAMRHGIALPPQLQAKHAPWDRSHIDLGLLIKGAGKSWSHLSQVCLRLGVPPALIAAKAEPVRPTSPEQWEQLRHHVELDTLLLALTWFAWCEAQGRDGIRYHTAAVMQIAAFLRRRPEHGLAEQLVRYQRHLEGEISAQYSNAA</sequence>
<protein>
    <submittedName>
        <fullName evidence="1">Uncharacterized protein</fullName>
    </submittedName>
</protein>
<evidence type="ECO:0000313" key="2">
    <source>
        <dbReference type="Proteomes" id="UP000078263"/>
    </source>
</evidence>
<dbReference type="KEGG" id="pns:A9D12_08055"/>
<dbReference type="RefSeq" id="WP_068350816.1">
    <property type="nucleotide sequence ID" value="NZ_CP016033.1"/>
</dbReference>
<organism evidence="1 2">
    <name type="scientific">Erythrobacter neustonensis</name>
    <dbReference type="NCBI Taxonomy" id="1112"/>
    <lineage>
        <taxon>Bacteria</taxon>
        <taxon>Pseudomonadati</taxon>
        <taxon>Pseudomonadota</taxon>
        <taxon>Alphaproteobacteria</taxon>
        <taxon>Sphingomonadales</taxon>
        <taxon>Erythrobacteraceae</taxon>
        <taxon>Erythrobacter/Porphyrobacter group</taxon>
        <taxon>Erythrobacter</taxon>
    </lineage>
</organism>
<dbReference type="STRING" id="1112.A9D12_08055"/>
<proteinExistence type="predicted"/>
<gene>
    <name evidence="1" type="ORF">A9D12_08055</name>
</gene>
<dbReference type="Proteomes" id="UP000078263">
    <property type="component" value="Chromosome"/>
</dbReference>
<dbReference type="InterPro" id="IPR012337">
    <property type="entry name" value="RNaseH-like_sf"/>
</dbReference>
<name>A0A192D4F4_9SPHN</name>